<evidence type="ECO:0000313" key="1">
    <source>
        <dbReference type="EMBL" id="GBF38531.1"/>
    </source>
</evidence>
<organism evidence="1 2">
    <name type="scientific">Leptospira johnsonii</name>
    <dbReference type="NCBI Taxonomy" id="1917820"/>
    <lineage>
        <taxon>Bacteria</taxon>
        <taxon>Pseudomonadati</taxon>
        <taxon>Spirochaetota</taxon>
        <taxon>Spirochaetia</taxon>
        <taxon>Leptospirales</taxon>
        <taxon>Leptospiraceae</taxon>
        <taxon>Leptospira</taxon>
    </lineage>
</organism>
<dbReference type="Proteomes" id="UP000245076">
    <property type="component" value="Unassembled WGS sequence"/>
</dbReference>
<evidence type="ECO:0000313" key="2">
    <source>
        <dbReference type="Proteomes" id="UP000245076"/>
    </source>
</evidence>
<gene>
    <name evidence="1" type="ORF">LPTSP1_15240</name>
</gene>
<keyword evidence="2" id="KW-1185">Reference proteome</keyword>
<name>A0A2P2D234_9LEPT</name>
<dbReference type="Gene3D" id="3.10.450.40">
    <property type="match status" value="1"/>
</dbReference>
<dbReference type="SUPFAM" id="SSF160719">
    <property type="entry name" value="gpW/gp25-like"/>
    <property type="match status" value="1"/>
</dbReference>
<dbReference type="InterPro" id="IPR020288">
    <property type="entry name" value="Sheath_initiator"/>
</dbReference>
<dbReference type="EMBL" id="BFAY01000008">
    <property type="protein sequence ID" value="GBF38531.1"/>
    <property type="molecule type" value="Genomic_DNA"/>
</dbReference>
<accession>A0A2P2D234</accession>
<evidence type="ECO:0008006" key="3">
    <source>
        <dbReference type="Google" id="ProtNLM"/>
    </source>
</evidence>
<dbReference type="Pfam" id="PF10934">
    <property type="entry name" value="Sheath_initiator"/>
    <property type="match status" value="1"/>
</dbReference>
<sequence>MKTLKIENNDLVYTKSQGANDLAPNRGRLVMLEGIDALRQILGNRLKMFLGEWYLAPNEGVDWLNLVDHKIFFRPGFLAEIRQAILKEPAVTNILSLDADFDPKARKVTIQFKVESKFGTLSNSVSGEV</sequence>
<dbReference type="OrthoDB" id="330231at2"/>
<protein>
    <recommendedName>
        <fullName evidence="3">DUF2634 domain-containing protein</fullName>
    </recommendedName>
</protein>
<proteinExistence type="predicted"/>
<dbReference type="AlphaFoldDB" id="A0A2P2D234"/>
<reference evidence="1 2" key="1">
    <citation type="submission" date="2018-02" db="EMBL/GenBank/DDBJ databases">
        <title>Novel Leptospira species isolated from soil and water in Japan.</title>
        <authorList>
            <person name="Nakao R."/>
            <person name="Masuzawa T."/>
        </authorList>
    </citation>
    <scope>NUCLEOTIDE SEQUENCE [LARGE SCALE GENOMIC DNA]</scope>
    <source>
        <strain evidence="1 2">E8</strain>
    </source>
</reference>
<comment type="caution">
    <text evidence="1">The sequence shown here is derived from an EMBL/GenBank/DDBJ whole genome shotgun (WGS) entry which is preliminary data.</text>
</comment>